<feature type="topological domain" description="Cytoplasmic" evidence="9">
    <location>
        <begin position="173"/>
        <end position="209"/>
    </location>
</feature>
<comment type="caution">
    <text evidence="11">The sequence shown here is derived from an EMBL/GenBank/DDBJ whole genome shotgun (WGS) entry which is preliminary data.</text>
</comment>
<sequence length="209" mass="23630">MPSLLLVILLLHIVTYLINTIGASTIDSLLWLLYIKLPNRVSETAREQQRMKLEVVQLKREMNATSSQDEFAKWAKLRRRHDKALEQYETKNKALSEQKSSFDMAIKSVRWTSTTGLKLFLQFWYSKTPMFDLPREWLPWQVEWVLSFPRAPLGTVSIQIWGGACATVVPLVGDAVGEVISQVWKSSNGSTTGSGAKKASAEDQGEKSQ</sequence>
<dbReference type="GO" id="GO:0071816">
    <property type="term" value="P:tail-anchored membrane protein insertion into ER membrane"/>
    <property type="evidence" value="ECO:0007669"/>
    <property type="project" value="InterPro"/>
</dbReference>
<gene>
    <name evidence="9" type="primary">GET1</name>
    <name evidence="11" type="ORF">AJ80_03446</name>
</gene>
<comment type="subcellular location">
    <subcellularLocation>
        <location evidence="1">Endoplasmic reticulum membrane</location>
        <topology evidence="1">Multi-pass membrane protein</topology>
    </subcellularLocation>
</comment>
<dbReference type="InterPro" id="IPR028945">
    <property type="entry name" value="Get1"/>
</dbReference>
<feature type="compositionally biased region" description="Basic and acidic residues" evidence="10">
    <location>
        <begin position="199"/>
        <end position="209"/>
    </location>
</feature>
<dbReference type="Proteomes" id="UP000224634">
    <property type="component" value="Unassembled WGS sequence"/>
</dbReference>
<dbReference type="AlphaFoldDB" id="A0A2B7YI82"/>
<evidence type="ECO:0000256" key="7">
    <source>
        <dbReference type="ARBA" id="ARBA00023054"/>
    </source>
</evidence>
<dbReference type="FunFam" id="1.10.287.660:FF:000006">
    <property type="entry name" value="Protein GET1"/>
    <property type="match status" value="1"/>
</dbReference>
<dbReference type="PANTHER" id="PTHR42650">
    <property type="entry name" value="TAIL-ANCHORED PROTEIN INSERTION RECEPTOR WRB"/>
    <property type="match status" value="1"/>
</dbReference>
<evidence type="ECO:0000256" key="3">
    <source>
        <dbReference type="ARBA" id="ARBA00022448"/>
    </source>
</evidence>
<feature type="region of interest" description="Disordered" evidence="10">
    <location>
        <begin position="186"/>
        <end position="209"/>
    </location>
</feature>
<evidence type="ECO:0000256" key="6">
    <source>
        <dbReference type="ARBA" id="ARBA00022989"/>
    </source>
</evidence>
<keyword evidence="3 9" id="KW-0813">Transport</keyword>
<evidence type="ECO:0000313" key="11">
    <source>
        <dbReference type="EMBL" id="PGH20819.1"/>
    </source>
</evidence>
<dbReference type="InterPro" id="IPR027538">
    <property type="entry name" value="Get1_fungi"/>
</dbReference>
<reference evidence="11 12" key="1">
    <citation type="submission" date="2017-10" db="EMBL/GenBank/DDBJ databases">
        <title>Comparative genomics in systemic dimorphic fungi from Ajellomycetaceae.</title>
        <authorList>
            <person name="Munoz J.F."/>
            <person name="Mcewen J.G."/>
            <person name="Clay O.K."/>
            <person name="Cuomo C.A."/>
        </authorList>
    </citation>
    <scope>NUCLEOTIDE SEQUENCE [LARGE SCALE GENOMIC DNA]</scope>
    <source>
        <strain evidence="11 12">UAMH7299</strain>
    </source>
</reference>
<accession>A0A2B7YI82</accession>
<comment type="caution">
    <text evidence="9">Lacks conserved residue(s) required for the propagation of feature annotation.</text>
</comment>
<evidence type="ECO:0000256" key="1">
    <source>
        <dbReference type="ARBA" id="ARBA00004477"/>
    </source>
</evidence>
<evidence type="ECO:0000256" key="4">
    <source>
        <dbReference type="ARBA" id="ARBA00022692"/>
    </source>
</evidence>
<evidence type="ECO:0000256" key="8">
    <source>
        <dbReference type="ARBA" id="ARBA00023136"/>
    </source>
</evidence>
<dbReference type="InterPro" id="IPR029012">
    <property type="entry name" value="Helix_hairpin_bin_sf"/>
</dbReference>
<evidence type="ECO:0000256" key="9">
    <source>
        <dbReference type="HAMAP-Rule" id="MF_03113"/>
    </source>
</evidence>
<feature type="coiled-coil region" evidence="9">
    <location>
        <begin position="41"/>
        <end position="98"/>
    </location>
</feature>
<dbReference type="HAMAP" id="MF_03113">
    <property type="entry name" value="Get1"/>
    <property type="match status" value="1"/>
</dbReference>
<keyword evidence="6 9" id="KW-1133">Transmembrane helix</keyword>
<feature type="topological domain" description="Lumenal" evidence="9">
    <location>
        <begin position="1"/>
        <end position="4"/>
    </location>
</feature>
<proteinExistence type="inferred from homology"/>
<comment type="similarity">
    <text evidence="2 9">Belongs to the WRB/GET1 family.</text>
</comment>
<evidence type="ECO:0000256" key="10">
    <source>
        <dbReference type="SAM" id="MobiDB-lite"/>
    </source>
</evidence>
<dbReference type="EMBL" id="PDNA01000038">
    <property type="protein sequence ID" value="PGH20819.1"/>
    <property type="molecule type" value="Genomic_DNA"/>
</dbReference>
<keyword evidence="5 9" id="KW-0256">Endoplasmic reticulum</keyword>
<evidence type="ECO:0000256" key="5">
    <source>
        <dbReference type="ARBA" id="ARBA00022824"/>
    </source>
</evidence>
<dbReference type="PANTHER" id="PTHR42650:SF1">
    <property type="entry name" value="GUIDED ENTRY OF TAIL-ANCHORED PROTEINS FACTOR 1"/>
    <property type="match status" value="1"/>
</dbReference>
<dbReference type="GO" id="GO:0043529">
    <property type="term" value="C:GET complex"/>
    <property type="evidence" value="ECO:0007669"/>
    <property type="project" value="InterPro"/>
</dbReference>
<dbReference type="GO" id="GO:0043495">
    <property type="term" value="F:protein-membrane adaptor activity"/>
    <property type="evidence" value="ECO:0007669"/>
    <property type="project" value="TreeGrafter"/>
</dbReference>
<organism evidence="11 12">
    <name type="scientific">Polytolypa hystricis (strain UAMH7299)</name>
    <dbReference type="NCBI Taxonomy" id="1447883"/>
    <lineage>
        <taxon>Eukaryota</taxon>
        <taxon>Fungi</taxon>
        <taxon>Dikarya</taxon>
        <taxon>Ascomycota</taxon>
        <taxon>Pezizomycotina</taxon>
        <taxon>Eurotiomycetes</taxon>
        <taxon>Eurotiomycetidae</taxon>
        <taxon>Onygenales</taxon>
        <taxon>Onygenales incertae sedis</taxon>
        <taxon>Polytolypa</taxon>
    </lineage>
</organism>
<dbReference type="STRING" id="1447883.A0A2B7YI82"/>
<keyword evidence="7 9" id="KW-0175">Coiled coil</keyword>
<keyword evidence="8 9" id="KW-0472">Membrane</keyword>
<keyword evidence="12" id="KW-1185">Reference proteome</keyword>
<dbReference type="GO" id="GO:0005789">
    <property type="term" value="C:endoplasmic reticulum membrane"/>
    <property type="evidence" value="ECO:0007669"/>
    <property type="project" value="UniProtKB-SubCell"/>
</dbReference>
<dbReference type="Pfam" id="PF04420">
    <property type="entry name" value="CHD5"/>
    <property type="match status" value="1"/>
</dbReference>
<name>A0A2B7YI82_POLH7</name>
<dbReference type="OrthoDB" id="69461at2759"/>
<keyword evidence="4 9" id="KW-0812">Transmembrane</keyword>
<protein>
    <submittedName>
        <fullName evidence="11">Protein GET1</fullName>
    </submittedName>
</protein>
<evidence type="ECO:0000256" key="2">
    <source>
        <dbReference type="ARBA" id="ARBA00010799"/>
    </source>
</evidence>
<dbReference type="Gene3D" id="1.10.287.660">
    <property type="entry name" value="Helix hairpin bin"/>
    <property type="match status" value="1"/>
</dbReference>
<evidence type="ECO:0000313" key="12">
    <source>
        <dbReference type="Proteomes" id="UP000224634"/>
    </source>
</evidence>